<dbReference type="AlphaFoldDB" id="A0A2I0JYZ7"/>
<name>A0A2I0JYZ7_PUNGR</name>
<sequence>MHRASASHRVLAPLLSFDPTSGSGPRIYCIRLRARFWVLAPHRASAPLLGFGPSSGFGPTFELRHRIGHRSCIYCFRALVQHLLLLGTSPAFITFRF</sequence>
<accession>A0A2I0JYZ7</accession>
<dbReference type="EMBL" id="PGOL01001028">
    <property type="protein sequence ID" value="PKI61535.1"/>
    <property type="molecule type" value="Genomic_DNA"/>
</dbReference>
<organism evidence="1 2">
    <name type="scientific">Punica granatum</name>
    <name type="common">Pomegranate</name>
    <dbReference type="NCBI Taxonomy" id="22663"/>
    <lineage>
        <taxon>Eukaryota</taxon>
        <taxon>Viridiplantae</taxon>
        <taxon>Streptophyta</taxon>
        <taxon>Embryophyta</taxon>
        <taxon>Tracheophyta</taxon>
        <taxon>Spermatophyta</taxon>
        <taxon>Magnoliopsida</taxon>
        <taxon>eudicotyledons</taxon>
        <taxon>Gunneridae</taxon>
        <taxon>Pentapetalae</taxon>
        <taxon>rosids</taxon>
        <taxon>malvids</taxon>
        <taxon>Myrtales</taxon>
        <taxon>Lythraceae</taxon>
        <taxon>Punica</taxon>
    </lineage>
</organism>
<gene>
    <name evidence="1" type="ORF">CRG98_018031</name>
</gene>
<comment type="caution">
    <text evidence="1">The sequence shown here is derived from an EMBL/GenBank/DDBJ whole genome shotgun (WGS) entry which is preliminary data.</text>
</comment>
<proteinExistence type="predicted"/>
<keyword evidence="2" id="KW-1185">Reference proteome</keyword>
<protein>
    <submittedName>
        <fullName evidence="1">Uncharacterized protein</fullName>
    </submittedName>
</protein>
<reference evidence="1 2" key="1">
    <citation type="submission" date="2017-11" db="EMBL/GenBank/DDBJ databases">
        <title>De-novo sequencing of pomegranate (Punica granatum L.) genome.</title>
        <authorList>
            <person name="Akparov Z."/>
            <person name="Amiraslanov A."/>
            <person name="Hajiyeva S."/>
            <person name="Abbasov M."/>
            <person name="Kaur K."/>
            <person name="Hamwieh A."/>
            <person name="Solovyev V."/>
            <person name="Salamov A."/>
            <person name="Braich B."/>
            <person name="Kosarev P."/>
            <person name="Mahmoud A."/>
            <person name="Hajiyev E."/>
            <person name="Babayeva S."/>
            <person name="Izzatullayeva V."/>
            <person name="Mammadov A."/>
            <person name="Mammadov A."/>
            <person name="Sharifova S."/>
            <person name="Ojaghi J."/>
            <person name="Eynullazada K."/>
            <person name="Bayramov B."/>
            <person name="Abdulazimova A."/>
            <person name="Shahmuradov I."/>
        </authorList>
    </citation>
    <scope>NUCLEOTIDE SEQUENCE [LARGE SCALE GENOMIC DNA]</scope>
    <source>
        <strain evidence="2">cv. AG2017</strain>
        <tissue evidence="1">Leaf</tissue>
    </source>
</reference>
<evidence type="ECO:0000313" key="1">
    <source>
        <dbReference type="EMBL" id="PKI61535.1"/>
    </source>
</evidence>
<dbReference type="Proteomes" id="UP000233551">
    <property type="component" value="Unassembled WGS sequence"/>
</dbReference>
<evidence type="ECO:0000313" key="2">
    <source>
        <dbReference type="Proteomes" id="UP000233551"/>
    </source>
</evidence>